<feature type="region of interest" description="Disordered" evidence="1">
    <location>
        <begin position="1"/>
        <end position="20"/>
    </location>
</feature>
<dbReference type="RefSeq" id="WP_114715030.1">
    <property type="nucleotide sequence ID" value="NZ_KZ857266.1"/>
</dbReference>
<dbReference type="InterPro" id="IPR009057">
    <property type="entry name" value="Homeodomain-like_sf"/>
</dbReference>
<proteinExistence type="predicted"/>
<dbReference type="EMBL" id="NAAC01000032">
    <property type="protein sequence ID" value="RDJ05271.1"/>
    <property type="molecule type" value="Genomic_DNA"/>
</dbReference>
<dbReference type="Proteomes" id="UP000254939">
    <property type="component" value="Unassembled WGS sequence"/>
</dbReference>
<reference evidence="2 3" key="1">
    <citation type="submission" date="2017-03" db="EMBL/GenBank/DDBJ databases">
        <title>Genome analysis of Rhizobial strains effectives or ineffectives for nitrogen fixation isolated from bean seeds.</title>
        <authorList>
            <person name="Peralta H."/>
            <person name="Aguilar-Vera A."/>
            <person name="Mora Y."/>
            <person name="Vargas-Lagunas C."/>
            <person name="Girard L."/>
            <person name="Mora J."/>
        </authorList>
    </citation>
    <scope>NUCLEOTIDE SEQUENCE [LARGE SCALE GENOMIC DNA]</scope>
    <source>
        <strain evidence="2 3">CCGM3</strain>
    </source>
</reference>
<evidence type="ECO:0000256" key="1">
    <source>
        <dbReference type="SAM" id="MobiDB-lite"/>
    </source>
</evidence>
<evidence type="ECO:0008006" key="4">
    <source>
        <dbReference type="Google" id="ProtNLM"/>
    </source>
</evidence>
<comment type="caution">
    <text evidence="2">The sequence shown here is derived from an EMBL/GenBank/DDBJ whole genome shotgun (WGS) entry which is preliminary data.</text>
</comment>
<evidence type="ECO:0000313" key="3">
    <source>
        <dbReference type="Proteomes" id="UP000254939"/>
    </source>
</evidence>
<accession>A0A370KHX2</accession>
<gene>
    <name evidence="2" type="ORF">B5K06_26000</name>
</gene>
<sequence length="83" mass="8902">MAGNKTSGRPEYTPTDDEREKVRVLKASGMSQEAIAEAIGISVPTLAKHFTSELDRGTAKVKPDSTLAQKCVGPVDLDDKELT</sequence>
<dbReference type="OrthoDB" id="6039124at2"/>
<evidence type="ECO:0000313" key="2">
    <source>
        <dbReference type="EMBL" id="RDJ05271.1"/>
    </source>
</evidence>
<dbReference type="AlphaFoldDB" id="A0A370KHX2"/>
<name>A0A370KHX2_9HYPH</name>
<dbReference type="SUPFAM" id="SSF46689">
    <property type="entry name" value="Homeodomain-like"/>
    <property type="match status" value="1"/>
</dbReference>
<protein>
    <recommendedName>
        <fullName evidence="4">Helix-turn-helix domain-containing protein</fullName>
    </recommendedName>
</protein>
<organism evidence="2 3">
    <name type="scientific">Rhizobium grahamii</name>
    <dbReference type="NCBI Taxonomy" id="1120045"/>
    <lineage>
        <taxon>Bacteria</taxon>
        <taxon>Pseudomonadati</taxon>
        <taxon>Pseudomonadota</taxon>
        <taxon>Alphaproteobacteria</taxon>
        <taxon>Hyphomicrobiales</taxon>
        <taxon>Rhizobiaceae</taxon>
        <taxon>Rhizobium/Agrobacterium group</taxon>
        <taxon>Rhizobium</taxon>
    </lineage>
</organism>
<dbReference type="Gene3D" id="1.10.10.60">
    <property type="entry name" value="Homeodomain-like"/>
    <property type="match status" value="1"/>
</dbReference>